<feature type="transmembrane region" description="Helical" evidence="1">
    <location>
        <begin position="18"/>
        <end position="37"/>
    </location>
</feature>
<dbReference type="AlphaFoldDB" id="A0A9D9EIT6"/>
<gene>
    <name evidence="2" type="ORF">IAC29_05335</name>
</gene>
<accession>A0A9D9EIT6</accession>
<dbReference type="EMBL" id="JADIMQ010000078">
    <property type="protein sequence ID" value="MBO8448677.1"/>
    <property type="molecule type" value="Genomic_DNA"/>
</dbReference>
<dbReference type="Proteomes" id="UP000810252">
    <property type="component" value="Unassembled WGS sequence"/>
</dbReference>
<protein>
    <recommendedName>
        <fullName evidence="1">Probable queuosine precursor transporter</fullName>
        <shortName evidence="1">Q precursor transporter</shortName>
    </recommendedName>
</protein>
<keyword evidence="1" id="KW-0812">Transmembrane</keyword>
<keyword evidence="1" id="KW-1003">Cell membrane</keyword>
<dbReference type="PANTHER" id="PTHR34300:SF2">
    <property type="entry name" value="QUEUOSINE PRECURSOR TRANSPORTER-RELATED"/>
    <property type="match status" value="1"/>
</dbReference>
<evidence type="ECO:0000313" key="2">
    <source>
        <dbReference type="EMBL" id="MBO8448677.1"/>
    </source>
</evidence>
<dbReference type="GO" id="GO:0005886">
    <property type="term" value="C:plasma membrane"/>
    <property type="evidence" value="ECO:0007669"/>
    <property type="project" value="UniProtKB-SubCell"/>
</dbReference>
<dbReference type="PANTHER" id="PTHR34300">
    <property type="entry name" value="QUEUOSINE PRECURSOR TRANSPORTER-RELATED"/>
    <property type="match status" value="1"/>
</dbReference>
<reference evidence="2" key="1">
    <citation type="submission" date="2020-10" db="EMBL/GenBank/DDBJ databases">
        <authorList>
            <person name="Gilroy R."/>
        </authorList>
    </citation>
    <scope>NUCLEOTIDE SEQUENCE</scope>
    <source>
        <strain evidence="2">20514</strain>
    </source>
</reference>
<comment type="function">
    <text evidence="1">Involved in the import of queuosine (Q) precursors, required for Q precursor salvage.</text>
</comment>
<dbReference type="Pfam" id="PF02592">
    <property type="entry name" value="Vut_1"/>
    <property type="match status" value="1"/>
</dbReference>
<dbReference type="HAMAP" id="MF_02088">
    <property type="entry name" value="Q_prec_transport"/>
    <property type="match status" value="1"/>
</dbReference>
<feature type="transmembrane region" description="Helical" evidence="1">
    <location>
        <begin position="153"/>
        <end position="178"/>
    </location>
</feature>
<keyword evidence="1" id="KW-0813">Transport</keyword>
<keyword evidence="1" id="KW-1133">Transmembrane helix</keyword>
<comment type="caution">
    <text evidence="2">The sequence shown here is derived from an EMBL/GenBank/DDBJ whole genome shotgun (WGS) entry which is preliminary data.</text>
</comment>
<name>A0A9D9EIT6_9BACT</name>
<dbReference type="NCBIfam" id="TIGR00697">
    <property type="entry name" value="queuosine precursor transporter"/>
    <property type="match status" value="1"/>
</dbReference>
<keyword evidence="1" id="KW-0472">Membrane</keyword>
<reference evidence="2" key="2">
    <citation type="journal article" date="2021" name="PeerJ">
        <title>Extensive microbial diversity within the chicken gut microbiome revealed by metagenomics and culture.</title>
        <authorList>
            <person name="Gilroy R."/>
            <person name="Ravi A."/>
            <person name="Getino M."/>
            <person name="Pursley I."/>
            <person name="Horton D.L."/>
            <person name="Alikhan N.F."/>
            <person name="Baker D."/>
            <person name="Gharbi K."/>
            <person name="Hall N."/>
            <person name="Watson M."/>
            <person name="Adriaenssens E.M."/>
            <person name="Foster-Nyarko E."/>
            <person name="Jarju S."/>
            <person name="Secka A."/>
            <person name="Antonio M."/>
            <person name="Oren A."/>
            <person name="Chaudhuri R.R."/>
            <person name="La Ragione R."/>
            <person name="Hildebrand F."/>
            <person name="Pallen M.J."/>
        </authorList>
    </citation>
    <scope>NUCLEOTIDE SEQUENCE</scope>
    <source>
        <strain evidence="2">20514</strain>
    </source>
</reference>
<evidence type="ECO:0000313" key="3">
    <source>
        <dbReference type="Proteomes" id="UP000810252"/>
    </source>
</evidence>
<dbReference type="GO" id="GO:0022857">
    <property type="term" value="F:transmembrane transporter activity"/>
    <property type="evidence" value="ECO:0007669"/>
    <property type="project" value="UniProtKB-UniRule"/>
</dbReference>
<feature type="transmembrane region" description="Helical" evidence="1">
    <location>
        <begin position="198"/>
        <end position="216"/>
    </location>
</feature>
<comment type="subcellular location">
    <subcellularLocation>
        <location evidence="1">Cell membrane</location>
        <topology evidence="1">Multi-pass membrane protein</topology>
    </subcellularLocation>
</comment>
<feature type="transmembrane region" description="Helical" evidence="1">
    <location>
        <begin position="43"/>
        <end position="66"/>
    </location>
</feature>
<evidence type="ECO:0000256" key="1">
    <source>
        <dbReference type="HAMAP-Rule" id="MF_02088"/>
    </source>
</evidence>
<proteinExistence type="inferred from homology"/>
<organism evidence="2 3">
    <name type="scientific">Candidatus Cryptobacteroides merdigallinarum</name>
    <dbReference type="NCBI Taxonomy" id="2840770"/>
    <lineage>
        <taxon>Bacteria</taxon>
        <taxon>Pseudomonadati</taxon>
        <taxon>Bacteroidota</taxon>
        <taxon>Bacteroidia</taxon>
        <taxon>Bacteroidales</taxon>
        <taxon>Candidatus Cryptobacteroides</taxon>
    </lineage>
</organism>
<dbReference type="InterPro" id="IPR003744">
    <property type="entry name" value="YhhQ"/>
</dbReference>
<feature type="transmembrane region" description="Helical" evidence="1">
    <location>
        <begin position="118"/>
        <end position="141"/>
    </location>
</feature>
<comment type="similarity">
    <text evidence="1">Belongs to the vitamin uptake transporter (VUT/ECF) (TC 2.A.88) family. Q precursor transporter subfamily.</text>
</comment>
<sequence>MDKVSVNPFKNRNTGHSALMVVTAVFVTLYLTSNIMAVKVISIFGLFYFDAGTLTFPFAYMLGDVLTEIWGYRIARRIIYLTLLCNIILVVFTTLGVYLPSPDYLQETAGAYNHIFSYVPRIVIASLAGFLFGELSNAWLMDRIKRLTRGRWLWVRTIGSSAVAYFFDSVPFVLIAFAGTVPVHDLLLMIGFQYVSKLAIEAFLGTPMAYAVIGLIRKLK</sequence>
<feature type="transmembrane region" description="Helical" evidence="1">
    <location>
        <begin position="78"/>
        <end position="98"/>
    </location>
</feature>